<comment type="subcellular location">
    <subcellularLocation>
        <location evidence="1 14">Mitochondrion inner membrane</location>
        <topology evidence="1 14">Single-pass membrane protein</topology>
        <orientation evidence="1 14">Matrix side</orientation>
    </subcellularLocation>
</comment>
<keyword evidence="9 14" id="KW-1133">Transmembrane helix</keyword>
<comment type="function">
    <text evidence="12">Accessory subunit of the mitochondrial membrane respiratory chain NADH dehydrogenase (Complex I), that is believed not to be involved in catalysis. Complex I functions in the transfer of electrons from NADH to the respiratory chain. The immediate electron acceptor for the enzyme is believed to be ubiquinone. Involved in the interferon/all-trans-retinoic acid (IFN/RA) induced cell death. This apoptotic activity is inhibited by interaction with viral IRF1. Prevents the transactivation of STAT3 target genes. May play a role in CARD15-mediated innate mucosal responses and serve to regulate intestinal epithelial cell responses to microbes.</text>
</comment>
<reference evidence="15" key="1">
    <citation type="submission" date="2022-01" db="UniProtKB">
        <authorList>
            <consortium name="EnsemblMetazoa"/>
        </authorList>
    </citation>
    <scope>IDENTIFICATION</scope>
</reference>
<comment type="subunit">
    <text evidence="13">Complex I is composed of 45 different subunits. Interacts with CARD15, but not with CARD4. Interacts with STAT3, but not with STAT1, STAT2 and STAT5A. Interacts with OLFM4.</text>
</comment>
<name>A0A8I6RPK4_CIMLE</name>
<dbReference type="GO" id="GO:0005743">
    <property type="term" value="C:mitochondrial inner membrane"/>
    <property type="evidence" value="ECO:0007669"/>
    <property type="project" value="UniProtKB-SubCell"/>
</dbReference>
<proteinExistence type="inferred from homology"/>
<dbReference type="EnsemblMetazoa" id="XM_014394801.2">
    <property type="protein sequence ID" value="XP_014250287.1"/>
    <property type="gene ID" value="LOC106667101"/>
</dbReference>
<evidence type="ECO:0000256" key="13">
    <source>
        <dbReference type="ARBA" id="ARBA00046797"/>
    </source>
</evidence>
<gene>
    <name evidence="15" type="primary">106667101</name>
</gene>
<evidence type="ECO:0000256" key="7">
    <source>
        <dbReference type="ARBA" id="ARBA00022792"/>
    </source>
</evidence>
<dbReference type="OrthoDB" id="3308at2759"/>
<keyword evidence="7 14" id="KW-0999">Mitochondrion inner membrane</keyword>
<feature type="transmembrane region" description="Helical" evidence="14">
    <location>
        <begin position="34"/>
        <end position="52"/>
    </location>
</feature>
<sequence>MDAAQFKQDMPPPGGFKSLDYSRVPARSLIRSKWLIFAQAVSMAGAMYLYSLTYKKVERERVEARSSMLALLPLLTAEKDREFLKQVRRNRDEEARLMANVEGWTVGTYRGEPIYKTVPEDALIRPTMTEYFVHSTEKNFKAFRDIMLWQ</sequence>
<keyword evidence="4 14" id="KW-0813">Transport</keyword>
<accession>A0A8I6RPK4</accession>
<evidence type="ECO:0000256" key="6">
    <source>
        <dbReference type="ARBA" id="ARBA00022692"/>
    </source>
</evidence>
<dbReference type="OMA" id="YGIREQH"/>
<evidence type="ECO:0000256" key="3">
    <source>
        <dbReference type="ARBA" id="ARBA00018192"/>
    </source>
</evidence>
<dbReference type="KEGG" id="clec:106667101"/>
<dbReference type="AlphaFoldDB" id="A0A8I6RPK4"/>
<keyword evidence="5 14" id="KW-0679">Respiratory chain</keyword>
<keyword evidence="11 14" id="KW-0472">Membrane</keyword>
<dbReference type="PANTHER" id="PTHR12966">
    <property type="entry name" value="NADH DEHYDROGENASE UBIQUINONE 1 ALPHA SUBCOMPLEX SUBUNIT 13"/>
    <property type="match status" value="1"/>
</dbReference>
<dbReference type="PANTHER" id="PTHR12966:SF0">
    <property type="entry name" value="NADH DEHYDROGENASE [UBIQUINONE] 1 ALPHA SUBCOMPLEX SUBUNIT 13"/>
    <property type="match status" value="1"/>
</dbReference>
<evidence type="ECO:0000256" key="12">
    <source>
        <dbReference type="ARBA" id="ARBA00045908"/>
    </source>
</evidence>
<evidence type="ECO:0000313" key="15">
    <source>
        <dbReference type="EnsemblMetazoa" id="XP_014250287.1"/>
    </source>
</evidence>
<evidence type="ECO:0000256" key="2">
    <source>
        <dbReference type="ARBA" id="ARBA00007312"/>
    </source>
</evidence>
<protein>
    <recommendedName>
        <fullName evidence="3 14">NADH dehydrogenase [ubiquinone] 1 alpha subcomplex subunit 13</fullName>
    </recommendedName>
</protein>
<dbReference type="InterPro" id="IPR009346">
    <property type="entry name" value="GRIM-19"/>
</dbReference>
<organism evidence="15 16">
    <name type="scientific">Cimex lectularius</name>
    <name type="common">Bed bug</name>
    <name type="synonym">Acanthia lectularia</name>
    <dbReference type="NCBI Taxonomy" id="79782"/>
    <lineage>
        <taxon>Eukaryota</taxon>
        <taxon>Metazoa</taxon>
        <taxon>Ecdysozoa</taxon>
        <taxon>Arthropoda</taxon>
        <taxon>Hexapoda</taxon>
        <taxon>Insecta</taxon>
        <taxon>Pterygota</taxon>
        <taxon>Neoptera</taxon>
        <taxon>Paraneoptera</taxon>
        <taxon>Hemiptera</taxon>
        <taxon>Heteroptera</taxon>
        <taxon>Panheteroptera</taxon>
        <taxon>Cimicomorpha</taxon>
        <taxon>Cimicidae</taxon>
        <taxon>Cimex</taxon>
    </lineage>
</organism>
<dbReference type="Pfam" id="PF06212">
    <property type="entry name" value="GRIM-19"/>
    <property type="match status" value="1"/>
</dbReference>
<comment type="function">
    <text evidence="14">Complex I functions in the transfer of electrons from NADH to the respiratory chain. Accessory subunit of the mitochondrial membrane respiratory chain NADH dehydrogenase (Complex I), that is believed not to be involved in catalysis.</text>
</comment>
<evidence type="ECO:0000313" key="16">
    <source>
        <dbReference type="Proteomes" id="UP000494040"/>
    </source>
</evidence>
<evidence type="ECO:0000256" key="14">
    <source>
        <dbReference type="RuleBase" id="RU368034"/>
    </source>
</evidence>
<keyword evidence="8 14" id="KW-0249">Electron transport</keyword>
<evidence type="ECO:0000256" key="10">
    <source>
        <dbReference type="ARBA" id="ARBA00023128"/>
    </source>
</evidence>
<keyword evidence="6 14" id="KW-0812">Transmembrane</keyword>
<evidence type="ECO:0000256" key="8">
    <source>
        <dbReference type="ARBA" id="ARBA00022982"/>
    </source>
</evidence>
<comment type="similarity">
    <text evidence="2 14">Belongs to the complex I NDUFA13 subunit family.</text>
</comment>
<evidence type="ECO:0000256" key="1">
    <source>
        <dbReference type="ARBA" id="ARBA00004298"/>
    </source>
</evidence>
<dbReference type="Proteomes" id="UP000494040">
    <property type="component" value="Unassembled WGS sequence"/>
</dbReference>
<evidence type="ECO:0000256" key="5">
    <source>
        <dbReference type="ARBA" id="ARBA00022660"/>
    </source>
</evidence>
<evidence type="ECO:0000256" key="9">
    <source>
        <dbReference type="ARBA" id="ARBA00022989"/>
    </source>
</evidence>
<evidence type="ECO:0000256" key="4">
    <source>
        <dbReference type="ARBA" id="ARBA00022448"/>
    </source>
</evidence>
<evidence type="ECO:0000256" key="11">
    <source>
        <dbReference type="ARBA" id="ARBA00023136"/>
    </source>
</evidence>
<dbReference type="GO" id="GO:0045271">
    <property type="term" value="C:respiratory chain complex I"/>
    <property type="evidence" value="ECO:0007669"/>
    <property type="project" value="UniProtKB-UniRule"/>
</dbReference>
<keyword evidence="10 14" id="KW-0496">Mitochondrion</keyword>
<keyword evidence="16" id="KW-1185">Reference proteome</keyword>